<organism evidence="1 2">
    <name type="scientific">Lolium multiflorum</name>
    <name type="common">Italian ryegrass</name>
    <name type="synonym">Lolium perenne subsp. multiflorum</name>
    <dbReference type="NCBI Taxonomy" id="4521"/>
    <lineage>
        <taxon>Eukaryota</taxon>
        <taxon>Viridiplantae</taxon>
        <taxon>Streptophyta</taxon>
        <taxon>Embryophyta</taxon>
        <taxon>Tracheophyta</taxon>
        <taxon>Spermatophyta</taxon>
        <taxon>Magnoliopsida</taxon>
        <taxon>Liliopsida</taxon>
        <taxon>Poales</taxon>
        <taxon>Poaceae</taxon>
        <taxon>BOP clade</taxon>
        <taxon>Pooideae</taxon>
        <taxon>Poodae</taxon>
        <taxon>Poeae</taxon>
        <taxon>Poeae Chloroplast Group 2 (Poeae type)</taxon>
        <taxon>Loliodinae</taxon>
        <taxon>Loliinae</taxon>
        <taxon>Lolium</taxon>
    </lineage>
</organism>
<dbReference type="PANTHER" id="PTHR36968:SF5">
    <property type="entry name" value="HOMEOBOX-DDT DOMAIN PROTEIN RLT2"/>
    <property type="match status" value="1"/>
</dbReference>
<dbReference type="InterPro" id="IPR011009">
    <property type="entry name" value="Kinase-like_dom_sf"/>
</dbReference>
<proteinExistence type="predicted"/>
<dbReference type="InterPro" id="IPR044977">
    <property type="entry name" value="RLT1-3"/>
</dbReference>
<dbReference type="EMBL" id="JAUUTY010000001">
    <property type="protein sequence ID" value="KAK1691910.1"/>
    <property type="molecule type" value="Genomic_DNA"/>
</dbReference>
<name>A0AAD8X116_LOLMU</name>
<dbReference type="Proteomes" id="UP001231189">
    <property type="component" value="Unassembled WGS sequence"/>
</dbReference>
<keyword evidence="2" id="KW-1185">Reference proteome</keyword>
<accession>A0AAD8X116</accession>
<dbReference type="GO" id="GO:0006357">
    <property type="term" value="P:regulation of transcription by RNA polymerase II"/>
    <property type="evidence" value="ECO:0007669"/>
    <property type="project" value="InterPro"/>
</dbReference>
<evidence type="ECO:0000313" key="1">
    <source>
        <dbReference type="EMBL" id="KAK1691910.1"/>
    </source>
</evidence>
<gene>
    <name evidence="1" type="ORF">QYE76_008607</name>
</gene>
<dbReference type="AlphaFoldDB" id="A0AAD8X116"/>
<dbReference type="SUPFAM" id="SSF56112">
    <property type="entry name" value="Protein kinase-like (PK-like)"/>
    <property type="match status" value="1"/>
</dbReference>
<protein>
    <submittedName>
        <fullName evidence="1">Uncharacterized protein</fullName>
    </submittedName>
</protein>
<comment type="caution">
    <text evidence="1">The sequence shown here is derived from an EMBL/GenBank/DDBJ whole genome shotgun (WGS) entry which is preliminary data.</text>
</comment>
<dbReference type="PANTHER" id="PTHR36968">
    <property type="entry name" value="HOMEOBOX-DDT DOMAIN PROTEIN RLT2"/>
    <property type="match status" value="1"/>
</dbReference>
<evidence type="ECO:0000313" key="2">
    <source>
        <dbReference type="Proteomes" id="UP001231189"/>
    </source>
</evidence>
<sequence length="209" mass="23798">MDKMKDIVLLKVLPPAIFYEGRMGIVRVRAKVVQETLERKTSTVKWFGAKGDYNVLVMSVLGPSLEDLFSSCNRKLSLKTVVMLADQMLGLSAGFGPQFKKQDTEDLYHDDNESHSGEDVISTQRNGSATVKSDAFMKEREGTVIVSSLSTAWHLEQLYVYRLLDLIQDRRWNWYRYGASAAKQSSVAADVRKSQRWPGALFQLHRFEK</sequence>
<reference evidence="1" key="1">
    <citation type="submission" date="2023-07" db="EMBL/GenBank/DDBJ databases">
        <title>A chromosome-level genome assembly of Lolium multiflorum.</title>
        <authorList>
            <person name="Chen Y."/>
            <person name="Copetti D."/>
            <person name="Kolliker R."/>
            <person name="Studer B."/>
        </authorList>
    </citation>
    <scope>NUCLEOTIDE SEQUENCE</scope>
    <source>
        <strain evidence="1">02402/16</strain>
        <tissue evidence="1">Leaf</tissue>
    </source>
</reference>
<dbReference type="Gene3D" id="1.10.510.10">
    <property type="entry name" value="Transferase(Phosphotransferase) domain 1"/>
    <property type="match status" value="1"/>
</dbReference>